<dbReference type="Gene3D" id="3.40.50.720">
    <property type="entry name" value="NAD(P)-binding Rossmann-like Domain"/>
    <property type="match status" value="1"/>
</dbReference>
<gene>
    <name evidence="4" type="ORF">FPZ08_12030</name>
</gene>
<dbReference type="SUPFAM" id="SSF50129">
    <property type="entry name" value="GroES-like"/>
    <property type="match status" value="1"/>
</dbReference>
<dbReference type="EMBL" id="CP042304">
    <property type="protein sequence ID" value="QDZ11428.1"/>
    <property type="molecule type" value="Genomic_DNA"/>
</dbReference>
<dbReference type="GO" id="GO:0016651">
    <property type="term" value="F:oxidoreductase activity, acting on NAD(P)H"/>
    <property type="evidence" value="ECO:0007669"/>
    <property type="project" value="TreeGrafter"/>
</dbReference>
<proteinExistence type="predicted"/>
<dbReference type="CDD" id="cd05276">
    <property type="entry name" value="p53_inducible_oxidoreductase"/>
    <property type="match status" value="1"/>
</dbReference>
<evidence type="ECO:0000256" key="1">
    <source>
        <dbReference type="ARBA" id="ARBA00022857"/>
    </source>
</evidence>
<dbReference type="SMART" id="SM00829">
    <property type="entry name" value="PKS_ER"/>
    <property type="match status" value="1"/>
</dbReference>
<keyword evidence="5" id="KW-1185">Reference proteome</keyword>
<dbReference type="InterPro" id="IPR002347">
    <property type="entry name" value="SDR_fam"/>
</dbReference>
<evidence type="ECO:0000313" key="4">
    <source>
        <dbReference type="EMBL" id="QDZ11428.1"/>
    </source>
</evidence>
<name>A0A5B8LT28_9HYPH</name>
<reference evidence="4 5" key="1">
    <citation type="submission" date="2019-07" db="EMBL/GenBank/DDBJ databases">
        <title>Full genome sequence of Devosia sp. Gsoil 520.</title>
        <authorList>
            <person name="Im W.-T."/>
        </authorList>
    </citation>
    <scope>NUCLEOTIDE SEQUENCE [LARGE SCALE GENOMIC DNA]</scope>
    <source>
        <strain evidence="4 5">Gsoil 520</strain>
    </source>
</reference>
<dbReference type="InterPro" id="IPR013149">
    <property type="entry name" value="ADH-like_C"/>
</dbReference>
<dbReference type="PANTHER" id="PTHR48106">
    <property type="entry name" value="QUINONE OXIDOREDUCTASE PIG3-RELATED"/>
    <property type="match status" value="1"/>
</dbReference>
<dbReference type="Gene3D" id="3.90.180.10">
    <property type="entry name" value="Medium-chain alcohol dehydrogenases, catalytic domain"/>
    <property type="match status" value="1"/>
</dbReference>
<dbReference type="RefSeq" id="WP_146290250.1">
    <property type="nucleotide sequence ID" value="NZ_CP042304.1"/>
</dbReference>
<sequence>MTLTDMHAIAIARPGGPEVLELQRLPAPACRDGEVLIRVAAAGVNGPDLAQRRGHYDPPPDASPLPGLEVAGEIAALGAGVTNWQVGDRVMALVNGGGYAEYAAVPSGQVLPIPDGWSFAEAAALPETWFTVTQTLVMRAGLEPGMTVLVHGASGGIGGAAIQISAILGARAIGVVSSPEKADYATRLGAFATIDHTSEDITARALALTDGKGVDRVVDIIGGKMAEQNVAASARGGHIVQVSTLDGSTASLSLRAIMARQLTLSGSTLRPQTSATKAAIADRIRADLLPALSRPGFVKPSVAHFPLAEASEAHRAMEARRHLGKIVLITPFGAASSP</sequence>
<dbReference type="NCBIfam" id="TIGR02824">
    <property type="entry name" value="quinone_pig3"/>
    <property type="match status" value="1"/>
</dbReference>
<keyword evidence="1" id="KW-0521">NADP</keyword>
<dbReference type="InterPro" id="IPR036291">
    <property type="entry name" value="NAD(P)-bd_dom_sf"/>
</dbReference>
<organism evidence="4 5">
    <name type="scientific">Devosia ginsengisoli</name>
    <dbReference type="NCBI Taxonomy" id="400770"/>
    <lineage>
        <taxon>Bacteria</taxon>
        <taxon>Pseudomonadati</taxon>
        <taxon>Pseudomonadota</taxon>
        <taxon>Alphaproteobacteria</taxon>
        <taxon>Hyphomicrobiales</taxon>
        <taxon>Devosiaceae</taxon>
        <taxon>Devosia</taxon>
    </lineage>
</organism>
<dbReference type="KEGG" id="dea:FPZ08_12030"/>
<dbReference type="SUPFAM" id="SSF51735">
    <property type="entry name" value="NAD(P)-binding Rossmann-fold domains"/>
    <property type="match status" value="1"/>
</dbReference>
<dbReference type="OrthoDB" id="9780520at2"/>
<dbReference type="InterPro" id="IPR014189">
    <property type="entry name" value="Quinone_OxRdtase_PIG3"/>
</dbReference>
<evidence type="ECO:0000313" key="5">
    <source>
        <dbReference type="Proteomes" id="UP000315364"/>
    </source>
</evidence>
<dbReference type="InterPro" id="IPR020843">
    <property type="entry name" value="ER"/>
</dbReference>
<dbReference type="GO" id="GO:0070402">
    <property type="term" value="F:NADPH binding"/>
    <property type="evidence" value="ECO:0007669"/>
    <property type="project" value="TreeGrafter"/>
</dbReference>
<evidence type="ECO:0000256" key="2">
    <source>
        <dbReference type="ARBA" id="ARBA00023002"/>
    </source>
</evidence>
<dbReference type="Proteomes" id="UP000315364">
    <property type="component" value="Chromosome"/>
</dbReference>
<keyword evidence="2" id="KW-0560">Oxidoreductase</keyword>
<evidence type="ECO:0000259" key="3">
    <source>
        <dbReference type="SMART" id="SM00829"/>
    </source>
</evidence>
<protein>
    <submittedName>
        <fullName evidence="4">NAD(P)H-quinone oxidoreductase</fullName>
    </submittedName>
</protein>
<dbReference type="InterPro" id="IPR013154">
    <property type="entry name" value="ADH-like_N"/>
</dbReference>
<dbReference type="AlphaFoldDB" id="A0A5B8LT28"/>
<dbReference type="PANTHER" id="PTHR48106:SF8">
    <property type="entry name" value="OS02G0805600 PROTEIN"/>
    <property type="match status" value="1"/>
</dbReference>
<dbReference type="InterPro" id="IPR011032">
    <property type="entry name" value="GroES-like_sf"/>
</dbReference>
<accession>A0A5B8LT28</accession>
<dbReference type="Pfam" id="PF08240">
    <property type="entry name" value="ADH_N"/>
    <property type="match status" value="1"/>
</dbReference>
<dbReference type="Pfam" id="PF00107">
    <property type="entry name" value="ADH_zinc_N"/>
    <property type="match status" value="1"/>
</dbReference>
<feature type="domain" description="Enoyl reductase (ER)" evidence="3">
    <location>
        <begin position="15"/>
        <end position="328"/>
    </location>
</feature>
<dbReference type="PRINTS" id="PR00081">
    <property type="entry name" value="GDHRDH"/>
</dbReference>